<organism evidence="5 6">
    <name type="scientific">Haliscomenobacter hydrossis (strain ATCC 27775 / DSM 1100 / LMG 10767 / O)</name>
    <dbReference type="NCBI Taxonomy" id="760192"/>
    <lineage>
        <taxon>Bacteria</taxon>
        <taxon>Pseudomonadati</taxon>
        <taxon>Bacteroidota</taxon>
        <taxon>Saprospiria</taxon>
        <taxon>Saprospirales</taxon>
        <taxon>Haliscomenobacteraceae</taxon>
        <taxon>Haliscomenobacter</taxon>
    </lineage>
</organism>
<dbReference type="KEGG" id="hhy:Halhy_4832"/>
<feature type="binding site" evidence="4">
    <location>
        <position position="9"/>
    </location>
    <ligand>
        <name>a divalent metal cation</name>
        <dbReference type="ChEBI" id="CHEBI:60240"/>
        <label>1</label>
    </ligand>
</feature>
<dbReference type="InterPro" id="IPR001130">
    <property type="entry name" value="TatD-like"/>
</dbReference>
<dbReference type="OrthoDB" id="9810005at2"/>
<keyword evidence="2 4" id="KW-0479">Metal-binding</keyword>
<dbReference type="FunFam" id="3.20.20.140:FF:000005">
    <property type="entry name" value="TatD family hydrolase"/>
    <property type="match status" value="1"/>
</dbReference>
<protein>
    <submittedName>
        <fullName evidence="5">Hydrolase, TatD family</fullName>
    </submittedName>
</protein>
<evidence type="ECO:0000313" key="6">
    <source>
        <dbReference type="Proteomes" id="UP000008461"/>
    </source>
</evidence>
<feature type="binding site" evidence="4">
    <location>
        <position position="94"/>
    </location>
    <ligand>
        <name>a divalent metal cation</name>
        <dbReference type="ChEBI" id="CHEBI:60240"/>
        <label>1</label>
    </ligand>
</feature>
<dbReference type="PIRSF" id="PIRSF005902">
    <property type="entry name" value="DNase_TatD"/>
    <property type="match status" value="1"/>
</dbReference>
<dbReference type="InterPro" id="IPR032466">
    <property type="entry name" value="Metal_Hydrolase"/>
</dbReference>
<dbReference type="SUPFAM" id="SSF51556">
    <property type="entry name" value="Metallo-dependent hydrolases"/>
    <property type="match status" value="1"/>
</dbReference>
<dbReference type="CDD" id="cd01310">
    <property type="entry name" value="TatD_DNAse"/>
    <property type="match status" value="1"/>
</dbReference>
<dbReference type="InterPro" id="IPR018228">
    <property type="entry name" value="DNase_TatD-rel_CS"/>
</dbReference>
<accession>F4KYX8</accession>
<proteinExistence type="inferred from homology"/>
<evidence type="ECO:0000256" key="2">
    <source>
        <dbReference type="ARBA" id="ARBA00022723"/>
    </source>
</evidence>
<gene>
    <name evidence="5" type="ordered locus">Halhy_4832</name>
</gene>
<dbReference type="PROSITE" id="PS01091">
    <property type="entry name" value="TATD_3"/>
    <property type="match status" value="1"/>
</dbReference>
<dbReference type="Pfam" id="PF01026">
    <property type="entry name" value="TatD_DNase"/>
    <property type="match status" value="1"/>
</dbReference>
<dbReference type="Gene3D" id="3.20.20.140">
    <property type="entry name" value="Metal-dependent hydrolases"/>
    <property type="match status" value="1"/>
</dbReference>
<name>F4KYX8_HALH1</name>
<dbReference type="EMBL" id="CP002691">
    <property type="protein sequence ID" value="AEE52665.1"/>
    <property type="molecule type" value="Genomic_DNA"/>
</dbReference>
<dbReference type="RefSeq" id="WP_013767202.1">
    <property type="nucleotide sequence ID" value="NC_015510.1"/>
</dbReference>
<keyword evidence="6" id="KW-1185">Reference proteome</keyword>
<feature type="binding site" evidence="4">
    <location>
        <position position="7"/>
    </location>
    <ligand>
        <name>a divalent metal cation</name>
        <dbReference type="ChEBI" id="CHEBI:60240"/>
        <label>1</label>
    </ligand>
</feature>
<feature type="binding site" evidence="4">
    <location>
        <position position="130"/>
    </location>
    <ligand>
        <name>a divalent metal cation</name>
        <dbReference type="ChEBI" id="CHEBI:60240"/>
        <label>2</label>
    </ligand>
</feature>
<dbReference type="GO" id="GO:0004536">
    <property type="term" value="F:DNA nuclease activity"/>
    <property type="evidence" value="ECO:0007669"/>
    <property type="project" value="InterPro"/>
</dbReference>
<dbReference type="GO" id="GO:0046872">
    <property type="term" value="F:metal ion binding"/>
    <property type="evidence" value="ECO:0007669"/>
    <property type="project" value="UniProtKB-KW"/>
</dbReference>
<dbReference type="GO" id="GO:0016788">
    <property type="term" value="F:hydrolase activity, acting on ester bonds"/>
    <property type="evidence" value="ECO:0007669"/>
    <property type="project" value="InterPro"/>
</dbReference>
<dbReference type="STRING" id="760192.Halhy_4832"/>
<dbReference type="AlphaFoldDB" id="F4KYX8"/>
<dbReference type="PANTHER" id="PTHR46124:SF4">
    <property type="entry name" value="HYDROLASE TATD"/>
    <property type="match status" value="1"/>
</dbReference>
<dbReference type="HOGENOM" id="CLU_031506_4_0_10"/>
<sequence length="255" mass="28849">MRIIDTHAHLYAEEFNEDRREMIQRALDAGVSQMYLPNIDSTSIEGMLALETEYPGQCLAMMGLHPCYVKDNYREELALVKSWLEKRSFPAIGEIGIDLYWDKTHVREQEEAFLTQVEWAKEYDLPIVIHSRESMDLILDLLQPVRHARLRGIFHCFSGSVQQAEAAIAMGFLLGIGGVLTFKKSGLDAVLAHIDVQHLVLETDAPYLAPTPFRGKRNESAYLAKICEKLAEVKGISMEEVAEITSTNAVNLFKH</sequence>
<comment type="similarity">
    <text evidence="1">Belongs to the metallo-dependent hydrolases superfamily. TatD-type hydrolase family.</text>
</comment>
<dbReference type="PANTHER" id="PTHR46124">
    <property type="entry name" value="D-AMINOACYL-TRNA DEACYLASE"/>
    <property type="match status" value="1"/>
</dbReference>
<evidence type="ECO:0000256" key="4">
    <source>
        <dbReference type="PIRSR" id="PIRSR005902-1"/>
    </source>
</evidence>
<dbReference type="Proteomes" id="UP000008461">
    <property type="component" value="Chromosome"/>
</dbReference>
<reference key="2">
    <citation type="submission" date="2011-04" db="EMBL/GenBank/DDBJ databases">
        <title>Complete sequence of chromosome of Haliscomenobacter hydrossis DSM 1100.</title>
        <authorList>
            <consortium name="US DOE Joint Genome Institute (JGI-PGF)"/>
            <person name="Lucas S."/>
            <person name="Han J."/>
            <person name="Lapidus A."/>
            <person name="Bruce D."/>
            <person name="Goodwin L."/>
            <person name="Pitluck S."/>
            <person name="Peters L."/>
            <person name="Kyrpides N."/>
            <person name="Mavromatis K."/>
            <person name="Ivanova N."/>
            <person name="Ovchinnikova G."/>
            <person name="Pagani I."/>
            <person name="Daligault H."/>
            <person name="Detter J.C."/>
            <person name="Han C."/>
            <person name="Land M."/>
            <person name="Hauser L."/>
            <person name="Markowitz V."/>
            <person name="Cheng J.-F."/>
            <person name="Hugenholtz P."/>
            <person name="Woyke T."/>
            <person name="Wu D."/>
            <person name="Verbarg S."/>
            <person name="Frueling A."/>
            <person name="Brambilla E."/>
            <person name="Klenk H.-P."/>
            <person name="Eisen J.A."/>
        </authorList>
    </citation>
    <scope>NUCLEOTIDE SEQUENCE</scope>
    <source>
        <strain>DSM 1100</strain>
    </source>
</reference>
<dbReference type="eggNOG" id="COG0084">
    <property type="taxonomic scope" value="Bacteria"/>
</dbReference>
<evidence type="ECO:0000256" key="3">
    <source>
        <dbReference type="ARBA" id="ARBA00022801"/>
    </source>
</evidence>
<keyword evidence="3 5" id="KW-0378">Hydrolase</keyword>
<feature type="binding site" evidence="4">
    <location>
        <position position="155"/>
    </location>
    <ligand>
        <name>a divalent metal cation</name>
        <dbReference type="ChEBI" id="CHEBI:60240"/>
        <label>2</label>
    </ligand>
</feature>
<dbReference type="NCBIfam" id="TIGR00010">
    <property type="entry name" value="YchF/TatD family DNA exonuclease"/>
    <property type="match status" value="1"/>
</dbReference>
<evidence type="ECO:0000313" key="5">
    <source>
        <dbReference type="EMBL" id="AEE52665.1"/>
    </source>
</evidence>
<evidence type="ECO:0000256" key="1">
    <source>
        <dbReference type="ARBA" id="ARBA00009275"/>
    </source>
</evidence>
<dbReference type="GO" id="GO:0005829">
    <property type="term" value="C:cytosol"/>
    <property type="evidence" value="ECO:0007669"/>
    <property type="project" value="TreeGrafter"/>
</dbReference>
<reference evidence="5 6" key="1">
    <citation type="journal article" date="2011" name="Stand. Genomic Sci.">
        <title>Complete genome sequence of Haliscomenobacter hydrossis type strain (O).</title>
        <authorList>
            <consortium name="US DOE Joint Genome Institute (JGI-PGF)"/>
            <person name="Daligault H."/>
            <person name="Lapidus A."/>
            <person name="Zeytun A."/>
            <person name="Nolan M."/>
            <person name="Lucas S."/>
            <person name="Del Rio T.G."/>
            <person name="Tice H."/>
            <person name="Cheng J.F."/>
            <person name="Tapia R."/>
            <person name="Han C."/>
            <person name="Goodwin L."/>
            <person name="Pitluck S."/>
            <person name="Liolios K."/>
            <person name="Pagani I."/>
            <person name="Ivanova N."/>
            <person name="Huntemann M."/>
            <person name="Mavromatis K."/>
            <person name="Mikhailova N."/>
            <person name="Pati A."/>
            <person name="Chen A."/>
            <person name="Palaniappan K."/>
            <person name="Land M."/>
            <person name="Hauser L."/>
            <person name="Brambilla E.M."/>
            <person name="Rohde M."/>
            <person name="Verbarg S."/>
            <person name="Goker M."/>
            <person name="Bristow J."/>
            <person name="Eisen J.A."/>
            <person name="Markowitz V."/>
            <person name="Hugenholtz P."/>
            <person name="Kyrpides N.C."/>
            <person name="Klenk H.P."/>
            <person name="Woyke T."/>
        </authorList>
    </citation>
    <scope>NUCLEOTIDE SEQUENCE [LARGE SCALE GENOMIC DNA]</scope>
    <source>
        <strain evidence="6">ATCC 27775 / DSM 1100 / LMG 10767 / O</strain>
    </source>
</reference>
<feature type="binding site" evidence="4">
    <location>
        <position position="204"/>
    </location>
    <ligand>
        <name>a divalent metal cation</name>
        <dbReference type="ChEBI" id="CHEBI:60240"/>
        <label>1</label>
    </ligand>
</feature>
<dbReference type="InterPro" id="IPR015991">
    <property type="entry name" value="TatD/YcfH-like"/>
</dbReference>